<evidence type="ECO:0000256" key="5">
    <source>
        <dbReference type="ARBA" id="ARBA00022980"/>
    </source>
</evidence>
<keyword evidence="2" id="KW-0479">Metal-binding</keyword>
<dbReference type="GO" id="GO:0003735">
    <property type="term" value="F:structural constituent of ribosome"/>
    <property type="evidence" value="ECO:0007669"/>
    <property type="project" value="InterPro"/>
</dbReference>
<sequence>MAKCIKNVGIIGKYGTRYGASLRKMVRKIEISQHAKDTCSFWGKIEMKTCSYRVLPRLGTQDFYRKFVP</sequence>
<keyword evidence="3" id="KW-0863">Zinc-finger</keyword>
<dbReference type="GO" id="GO:0006412">
    <property type="term" value="P:translation"/>
    <property type="evidence" value="ECO:0007669"/>
    <property type="project" value="InterPro"/>
</dbReference>
<dbReference type="InterPro" id="IPR011332">
    <property type="entry name" value="Ribosomal_zn-bd"/>
</dbReference>
<protein>
    <submittedName>
        <fullName evidence="9">Uncharacterized protein</fullName>
    </submittedName>
</protein>
<organism evidence="9 11">
    <name type="scientific">Canis lupus familiaris</name>
    <name type="common">Dog</name>
    <name type="synonym">Canis familiaris</name>
    <dbReference type="NCBI Taxonomy" id="9615"/>
    <lineage>
        <taxon>Eukaryota</taxon>
        <taxon>Metazoa</taxon>
        <taxon>Chordata</taxon>
        <taxon>Craniata</taxon>
        <taxon>Vertebrata</taxon>
        <taxon>Euteleostomi</taxon>
        <taxon>Mammalia</taxon>
        <taxon>Eutheria</taxon>
        <taxon>Laurasiatheria</taxon>
        <taxon>Carnivora</taxon>
        <taxon>Caniformia</taxon>
        <taxon>Canidae</taxon>
        <taxon>Canis</taxon>
    </lineage>
</organism>
<evidence type="ECO:0000313" key="9">
    <source>
        <dbReference type="Ensembl" id="ENSCAFP00040005476.1"/>
    </source>
</evidence>
<evidence type="ECO:0000313" key="11">
    <source>
        <dbReference type="Proteomes" id="UP000694542"/>
    </source>
</evidence>
<dbReference type="PANTHER" id="PTHR48188:SF1">
    <property type="entry name" value="LARGE RIBOSOMAL SUBUNIT PROTEIN EL43-RELATED"/>
    <property type="match status" value="1"/>
</dbReference>
<keyword evidence="4" id="KW-0862">Zinc</keyword>
<reference evidence="9" key="2">
    <citation type="submission" date="2018-10" db="EMBL/GenBank/DDBJ databases">
        <title>De novo assembly of a Great Dane genome.</title>
        <authorList>
            <person name="Kidd J.M."/>
            <person name="Pendleton A.L."/>
            <person name="Shen F."/>
            <person name="Emery S."/>
        </authorList>
    </citation>
    <scope>NUCLEOTIDE SEQUENCE [LARGE SCALE GENOMIC DNA]</scope>
    <source>
        <strain evidence="9">Great Dane</strain>
    </source>
</reference>
<keyword evidence="6" id="KW-0687">Ribonucleoprotein</keyword>
<dbReference type="GO" id="GO:0022625">
    <property type="term" value="C:cytosolic large ribosomal subunit"/>
    <property type="evidence" value="ECO:0007669"/>
    <property type="project" value="UniProtKB-ARBA"/>
</dbReference>
<dbReference type="Ensembl" id="ENSCAFT00000078003.2">
    <property type="protein sequence ID" value="ENSCAFP00000058366.1"/>
    <property type="gene ID" value="ENSCAFG00000049378.2"/>
</dbReference>
<evidence type="ECO:0000256" key="6">
    <source>
        <dbReference type="ARBA" id="ARBA00023274"/>
    </source>
</evidence>
<dbReference type="OrthoDB" id="10258345at2759"/>
<dbReference type="InterPro" id="IPR002674">
    <property type="entry name" value="Ribosomal_eL43"/>
</dbReference>
<name>A0A8C0RX17_CANLF</name>
<dbReference type="InterPro" id="IPR011331">
    <property type="entry name" value="Ribosomal_eL37/eL43"/>
</dbReference>
<dbReference type="Proteomes" id="UP000694429">
    <property type="component" value="Chromosome 1"/>
</dbReference>
<proteinExistence type="inferred from homology"/>
<accession>A0A8C0RX17</accession>
<dbReference type="Ensembl" id="ENSCAFT00040006330.1">
    <property type="protein sequence ID" value="ENSCAFP00040005476.1"/>
    <property type="gene ID" value="ENSCAFG00040003328.1"/>
</dbReference>
<reference evidence="7 10" key="1">
    <citation type="journal article" date="2005" name="Nature">
        <title>Genome sequence, comparative analysis and haplotype structure of the domestic dog.</title>
        <authorList>
            <consortium name="Broad Sequencing Platform"/>
            <person name="Lindblad-Toh K."/>
            <person name="Wade C.M."/>
            <person name="Mikkelsen T.S."/>
            <person name="Karlsson E.K."/>
            <person name="Jaffe D.B."/>
            <person name="Kamal M."/>
            <person name="Clamp M."/>
            <person name="Chang J.L."/>
            <person name="Kulbokas E.J. III"/>
            <person name="Zody M.C."/>
            <person name="Mauceli E."/>
            <person name="Xie X."/>
            <person name="Breen M."/>
            <person name="Wayne R.K."/>
            <person name="Ostrander E.A."/>
            <person name="Ponting C.P."/>
            <person name="Galibert F."/>
            <person name="Smith D.R."/>
            <person name="DeJong P.J."/>
            <person name="Kirkness E."/>
            <person name="Alvarez P."/>
            <person name="Biagi T."/>
            <person name="Brockman W."/>
            <person name="Butler J."/>
            <person name="Chin C.W."/>
            <person name="Cook A."/>
            <person name="Cuff J."/>
            <person name="Daly M.J."/>
            <person name="DeCaprio D."/>
            <person name="Gnerre S."/>
            <person name="Grabherr M."/>
            <person name="Kellis M."/>
            <person name="Kleber M."/>
            <person name="Bardeleben C."/>
            <person name="Goodstadt L."/>
            <person name="Heger A."/>
            <person name="Hitte C."/>
            <person name="Kim L."/>
            <person name="Koepfli K.P."/>
            <person name="Parker H.G."/>
            <person name="Pollinger J.P."/>
            <person name="Searle S.M."/>
            <person name="Sutter N.B."/>
            <person name="Thomas R."/>
            <person name="Webber C."/>
            <person name="Baldwin J."/>
            <person name="Abebe A."/>
            <person name="Abouelleil A."/>
            <person name="Aftuck L."/>
            <person name="Ait-Zahra M."/>
            <person name="Aldredge T."/>
            <person name="Allen N."/>
            <person name="An P."/>
            <person name="Anderson S."/>
            <person name="Antoine C."/>
            <person name="Arachchi H."/>
            <person name="Aslam A."/>
            <person name="Ayotte L."/>
            <person name="Bachantsang P."/>
            <person name="Barry A."/>
            <person name="Bayul T."/>
            <person name="Benamara M."/>
            <person name="Berlin A."/>
            <person name="Bessette D."/>
            <person name="Blitshteyn B."/>
            <person name="Bloom T."/>
            <person name="Blye J."/>
            <person name="Boguslavskiy L."/>
            <person name="Bonnet C."/>
            <person name="Boukhgalter B."/>
            <person name="Brown A."/>
            <person name="Cahill P."/>
            <person name="Calixte N."/>
            <person name="Camarata J."/>
            <person name="Cheshatsang Y."/>
            <person name="Chu J."/>
            <person name="Citroen M."/>
            <person name="Collymore A."/>
            <person name="Cooke P."/>
            <person name="Dawoe T."/>
            <person name="Daza R."/>
            <person name="Decktor K."/>
            <person name="DeGray S."/>
            <person name="Dhargay N."/>
            <person name="Dooley K."/>
            <person name="Dooley K."/>
            <person name="Dorje P."/>
            <person name="Dorjee K."/>
            <person name="Dorris L."/>
            <person name="Duffey N."/>
            <person name="Dupes A."/>
            <person name="Egbiremolen O."/>
            <person name="Elong R."/>
            <person name="Falk J."/>
            <person name="Farina A."/>
            <person name="Faro S."/>
            <person name="Ferguson D."/>
            <person name="Ferreira P."/>
            <person name="Fisher S."/>
            <person name="FitzGerald M."/>
            <person name="Foley K."/>
            <person name="Foley C."/>
            <person name="Franke A."/>
            <person name="Friedrich D."/>
            <person name="Gage D."/>
            <person name="Garber M."/>
            <person name="Gearin G."/>
            <person name="Giannoukos G."/>
            <person name="Goode T."/>
            <person name="Goyette A."/>
            <person name="Graham J."/>
            <person name="Grandbois E."/>
            <person name="Gyaltsen K."/>
            <person name="Hafez N."/>
            <person name="Hagopian D."/>
            <person name="Hagos B."/>
            <person name="Hall J."/>
            <person name="Healy C."/>
            <person name="Hegarty R."/>
            <person name="Honan T."/>
            <person name="Horn A."/>
            <person name="Houde N."/>
            <person name="Hughes L."/>
            <person name="Hunnicutt L."/>
            <person name="Husby M."/>
            <person name="Jester B."/>
            <person name="Jones C."/>
            <person name="Kamat A."/>
            <person name="Kanga B."/>
            <person name="Kells C."/>
            <person name="Khazanovich D."/>
            <person name="Kieu A.C."/>
            <person name="Kisner P."/>
            <person name="Kumar M."/>
            <person name="Lance K."/>
            <person name="Landers T."/>
            <person name="Lara M."/>
            <person name="Lee W."/>
            <person name="Leger J.P."/>
            <person name="Lennon N."/>
            <person name="Leuper L."/>
            <person name="LeVine S."/>
            <person name="Liu J."/>
            <person name="Liu X."/>
            <person name="Lokyitsang Y."/>
            <person name="Lokyitsang T."/>
            <person name="Lui A."/>
            <person name="Macdonald J."/>
            <person name="Major J."/>
            <person name="Marabella R."/>
            <person name="Maru K."/>
            <person name="Matthews C."/>
            <person name="McDonough S."/>
            <person name="Mehta T."/>
            <person name="Meldrim J."/>
            <person name="Melnikov A."/>
            <person name="Meneus L."/>
            <person name="Mihalev A."/>
            <person name="Mihova T."/>
            <person name="Miller K."/>
            <person name="Mittelman R."/>
            <person name="Mlenga V."/>
            <person name="Mulrain L."/>
            <person name="Munson G."/>
            <person name="Navidi A."/>
            <person name="Naylor J."/>
            <person name="Nguyen T."/>
            <person name="Nguyen N."/>
            <person name="Nguyen C."/>
            <person name="Nguyen T."/>
            <person name="Nicol R."/>
            <person name="Norbu N."/>
            <person name="Norbu C."/>
            <person name="Novod N."/>
            <person name="Nyima T."/>
            <person name="Olandt P."/>
            <person name="O'Neill B."/>
            <person name="O'Neill K."/>
            <person name="Osman S."/>
            <person name="Oyono L."/>
            <person name="Patti C."/>
            <person name="Perrin D."/>
            <person name="Phunkhang P."/>
            <person name="Pierre F."/>
            <person name="Priest M."/>
            <person name="Rachupka A."/>
            <person name="Raghuraman S."/>
            <person name="Rameau R."/>
            <person name="Ray V."/>
            <person name="Raymond C."/>
            <person name="Rege F."/>
            <person name="Rise C."/>
            <person name="Rogers J."/>
            <person name="Rogov P."/>
            <person name="Sahalie J."/>
            <person name="Settipalli S."/>
            <person name="Sharpe T."/>
            <person name="Shea T."/>
            <person name="Sheehan M."/>
            <person name="Sherpa N."/>
            <person name="Shi J."/>
            <person name="Shih D."/>
            <person name="Sloan J."/>
            <person name="Smith C."/>
            <person name="Sparrow T."/>
            <person name="Stalker J."/>
            <person name="Stange-Thomann N."/>
            <person name="Stavropoulos S."/>
            <person name="Stone C."/>
            <person name="Stone S."/>
            <person name="Sykes S."/>
            <person name="Tchuinga P."/>
            <person name="Tenzing P."/>
            <person name="Tesfaye S."/>
            <person name="Thoulutsang D."/>
            <person name="Thoulutsang Y."/>
            <person name="Topham K."/>
            <person name="Topping I."/>
            <person name="Tsamla T."/>
            <person name="Vassiliev H."/>
            <person name="Venkataraman V."/>
            <person name="Vo A."/>
            <person name="Wangchuk T."/>
            <person name="Wangdi T."/>
            <person name="Weiand M."/>
            <person name="Wilkinson J."/>
            <person name="Wilson A."/>
            <person name="Yadav S."/>
            <person name="Yang S."/>
            <person name="Yang X."/>
            <person name="Young G."/>
            <person name="Yu Q."/>
            <person name="Zainoun J."/>
            <person name="Zembek L."/>
            <person name="Zimmer A."/>
            <person name="Lander E.S."/>
        </authorList>
    </citation>
    <scope>NUCLEOTIDE SEQUENCE [LARGE SCALE GENOMIC DNA]</scope>
    <source>
        <strain evidence="7">Boxer</strain>
    </source>
</reference>
<dbReference type="PANTHER" id="PTHR48188">
    <property type="entry name" value="60S RIBOSOMAL PROTEIN L43"/>
    <property type="match status" value="1"/>
</dbReference>
<evidence type="ECO:0000313" key="8">
    <source>
        <dbReference type="Ensembl" id="ENSCAFP00030002058.1"/>
    </source>
</evidence>
<dbReference type="Proteomes" id="UP000694542">
    <property type="component" value="Chromosome 1"/>
</dbReference>
<keyword evidence="5" id="KW-0689">Ribosomal protein</keyword>
<evidence type="ECO:0000256" key="2">
    <source>
        <dbReference type="ARBA" id="ARBA00022723"/>
    </source>
</evidence>
<comment type="similarity">
    <text evidence="1">Belongs to the eukaryotic ribosomal protein eL43 family.</text>
</comment>
<evidence type="ECO:0000256" key="3">
    <source>
        <dbReference type="ARBA" id="ARBA00022771"/>
    </source>
</evidence>
<evidence type="ECO:0000256" key="4">
    <source>
        <dbReference type="ARBA" id="ARBA00022833"/>
    </source>
</evidence>
<evidence type="ECO:0000313" key="7">
    <source>
        <dbReference type="Ensembl" id="ENSCAFP00000058366.1"/>
    </source>
</evidence>
<evidence type="ECO:0000313" key="10">
    <source>
        <dbReference type="Proteomes" id="UP000002254"/>
    </source>
</evidence>
<dbReference type="GO" id="GO:0008270">
    <property type="term" value="F:zinc ion binding"/>
    <property type="evidence" value="ECO:0007669"/>
    <property type="project" value="UniProtKB-KW"/>
</dbReference>
<evidence type="ECO:0000256" key="1">
    <source>
        <dbReference type="ARBA" id="ARBA00008672"/>
    </source>
</evidence>
<dbReference type="AlphaFoldDB" id="A0A8C0RX17"/>
<reference evidence="8" key="3">
    <citation type="submission" date="2019-03" db="EMBL/GenBank/DDBJ databases">
        <authorList>
            <person name="Warren W.C."/>
            <person name="Johnson G.S."/>
        </authorList>
    </citation>
    <scope>NUCLEOTIDE SEQUENCE [LARGE SCALE GENOMIC DNA]</scope>
    <source>
        <strain evidence="8">Basenji</strain>
    </source>
</reference>
<reference evidence="9" key="4">
    <citation type="submission" date="2025-05" db="UniProtKB">
        <authorList>
            <consortium name="Ensembl"/>
        </authorList>
    </citation>
    <scope>IDENTIFICATION</scope>
</reference>
<dbReference type="Proteomes" id="UP000002254">
    <property type="component" value="Chromosome 1"/>
</dbReference>
<dbReference type="Pfam" id="PF01780">
    <property type="entry name" value="Ribosomal_L37ae"/>
    <property type="match status" value="1"/>
</dbReference>
<dbReference type="Gene3D" id="2.20.25.30">
    <property type="match status" value="1"/>
</dbReference>
<dbReference type="SUPFAM" id="SSF57829">
    <property type="entry name" value="Zn-binding ribosomal proteins"/>
    <property type="match status" value="1"/>
</dbReference>
<dbReference type="Ensembl" id="ENSCAFT00030002321.1">
    <property type="protein sequence ID" value="ENSCAFP00030002058.1"/>
    <property type="gene ID" value="ENSCAFG00030001318.1"/>
</dbReference>